<dbReference type="RefSeq" id="WP_091740426.1">
    <property type="nucleotide sequence ID" value="NZ_FNNQ01000010.1"/>
</dbReference>
<proteinExistence type="predicted"/>
<dbReference type="AlphaFoldDB" id="A0A1H2YXS6"/>
<organism evidence="2 3">
    <name type="scientific">Marininema mesophilum</name>
    <dbReference type="NCBI Taxonomy" id="1048340"/>
    <lineage>
        <taxon>Bacteria</taxon>
        <taxon>Bacillati</taxon>
        <taxon>Bacillota</taxon>
        <taxon>Bacilli</taxon>
        <taxon>Bacillales</taxon>
        <taxon>Thermoactinomycetaceae</taxon>
        <taxon>Marininema</taxon>
    </lineage>
</organism>
<dbReference type="EMBL" id="FNNQ01000010">
    <property type="protein sequence ID" value="SDX09936.1"/>
    <property type="molecule type" value="Genomic_DNA"/>
</dbReference>
<evidence type="ECO:0008006" key="4">
    <source>
        <dbReference type="Google" id="ProtNLM"/>
    </source>
</evidence>
<dbReference type="Proteomes" id="UP000198534">
    <property type="component" value="Unassembled WGS sequence"/>
</dbReference>
<gene>
    <name evidence="2" type="ORF">SAMN05444487_11046</name>
</gene>
<dbReference type="STRING" id="1048340.SAMN05444487_11046"/>
<name>A0A1H2YXS6_9BACL</name>
<dbReference type="OrthoDB" id="9782842at2"/>
<keyword evidence="1" id="KW-0812">Transmembrane</keyword>
<sequence>MDHNCNTDQLLALHVGDLAPEDEKNILHHLSTCPSCQQLLVEMKSWKSSWDFPDTDMENGEEFTHQVMSSLPTNKAPSELLRPPLWRRKVGIIHGLSAFAATVALFFSNSFYWINATWFHYSNMFGSLGQDNHGFFPILQHQVSKFFS</sequence>
<accession>A0A1H2YXS6</accession>
<evidence type="ECO:0000313" key="3">
    <source>
        <dbReference type="Proteomes" id="UP000198534"/>
    </source>
</evidence>
<protein>
    <recommendedName>
        <fullName evidence="4">Zinc-finger</fullName>
    </recommendedName>
</protein>
<evidence type="ECO:0000256" key="1">
    <source>
        <dbReference type="SAM" id="Phobius"/>
    </source>
</evidence>
<keyword evidence="3" id="KW-1185">Reference proteome</keyword>
<evidence type="ECO:0000313" key="2">
    <source>
        <dbReference type="EMBL" id="SDX09936.1"/>
    </source>
</evidence>
<feature type="transmembrane region" description="Helical" evidence="1">
    <location>
        <begin position="92"/>
        <end position="114"/>
    </location>
</feature>
<keyword evidence="1" id="KW-1133">Transmembrane helix</keyword>
<reference evidence="2 3" key="1">
    <citation type="submission" date="2016-10" db="EMBL/GenBank/DDBJ databases">
        <authorList>
            <person name="de Groot N.N."/>
        </authorList>
    </citation>
    <scope>NUCLEOTIDE SEQUENCE [LARGE SCALE GENOMIC DNA]</scope>
    <source>
        <strain evidence="2 3">DSM 45610</strain>
    </source>
</reference>
<keyword evidence="1" id="KW-0472">Membrane</keyword>